<dbReference type="OMA" id="CFENRGA"/>
<keyword evidence="6 15" id="KW-0808">Transferase</keyword>
<evidence type="ECO:0000256" key="14">
    <source>
        <dbReference type="PIRSR" id="PIRSR000808-3"/>
    </source>
</evidence>
<evidence type="ECO:0000256" key="7">
    <source>
        <dbReference type="ARBA" id="ARBA00022695"/>
    </source>
</evidence>
<dbReference type="PANTHER" id="PTHR11943:SF1">
    <property type="entry name" value="GALACTOSE-1-PHOSPHATE URIDYLYLTRANSFERASE"/>
    <property type="match status" value="1"/>
</dbReference>
<sequence>MPQIAFNPIEHPHRRYNPLTGQWVLVSPHRVKRPWHGQDEQPLIDNIPNYDEQCFLCPSNTRISGDKNPAYQGAFVFNNDFSALMLDSPDLPPSCHPLFKAQGVRGLSRVICFSPDHSKTLPELPVKHIRQLIDTWNEHIEILGKEYLWVQVFENKGEAMGCSQPHPHGQIWANSFLPNEIERKDKQLRAYYQEQSSNLLMDYIQAELADGERVVVDTTHWLAVVPYWAAWPYETMLLPKVHVRRMNELTDQQRDDLAVALKKLTSRYDNLFHSAFPYSMGWHFAPFFEQGADIEHWQLHALFYPPLLRSATVRKFMVGYEMFAEKQRDLTAEQAAQLLRAVSDIHYKEQQCSLSSG</sequence>
<keyword evidence="9 14" id="KW-0862">Zinc</keyword>
<evidence type="ECO:0000256" key="1">
    <source>
        <dbReference type="ARBA" id="ARBA00001107"/>
    </source>
</evidence>
<comment type="catalytic activity">
    <reaction evidence="1 15">
        <text>alpha-D-galactose 1-phosphate + UDP-alpha-D-glucose = alpha-D-glucose 1-phosphate + UDP-alpha-D-galactose</text>
        <dbReference type="Rhea" id="RHEA:13989"/>
        <dbReference type="ChEBI" id="CHEBI:58336"/>
        <dbReference type="ChEBI" id="CHEBI:58601"/>
        <dbReference type="ChEBI" id="CHEBI:58885"/>
        <dbReference type="ChEBI" id="CHEBI:66914"/>
        <dbReference type="EC" id="2.7.7.12"/>
    </reaction>
</comment>
<comment type="pathway">
    <text evidence="2 15">Carbohydrate metabolism; galactose metabolism.</text>
</comment>
<evidence type="ECO:0000256" key="10">
    <source>
        <dbReference type="ARBA" id="ARBA00023144"/>
    </source>
</evidence>
<dbReference type="CDD" id="cd00608">
    <property type="entry name" value="GalT"/>
    <property type="match status" value="1"/>
</dbReference>
<feature type="active site" description="Tele-UMP-histidine intermediate" evidence="13">
    <location>
        <position position="168"/>
    </location>
</feature>
<evidence type="ECO:0000256" key="13">
    <source>
        <dbReference type="PIRSR" id="PIRSR000808-1"/>
    </source>
</evidence>
<dbReference type="UniPathway" id="UPA00214"/>
<dbReference type="GO" id="GO:0033499">
    <property type="term" value="P:galactose catabolic process via UDP-galactose, Leloir pathway"/>
    <property type="evidence" value="ECO:0007669"/>
    <property type="project" value="TreeGrafter"/>
</dbReference>
<keyword evidence="10 15" id="KW-0299">Galactose metabolism</keyword>
<keyword evidence="7 15" id="KW-0548">Nucleotidyltransferase</keyword>
<gene>
    <name evidence="18" type="ORF">GPY51_11670</name>
</gene>
<dbReference type="Pfam" id="PF02744">
    <property type="entry name" value="GalP_UDP_tr_C"/>
    <property type="match status" value="1"/>
</dbReference>
<dbReference type="PROSITE" id="PS00117">
    <property type="entry name" value="GAL_P_UDP_TRANSF_I"/>
    <property type="match status" value="1"/>
</dbReference>
<dbReference type="FunFam" id="3.30.428.10:FF:000002">
    <property type="entry name" value="Galactose-1-phosphate uridylyltransferase"/>
    <property type="match status" value="1"/>
</dbReference>
<dbReference type="GO" id="GO:0008270">
    <property type="term" value="F:zinc ion binding"/>
    <property type="evidence" value="ECO:0007669"/>
    <property type="project" value="InterPro"/>
</dbReference>
<keyword evidence="8 14" id="KW-0479">Metal-binding</keyword>
<dbReference type="EC" id="2.7.7.12" evidence="4 12"/>
<dbReference type="KEGG" id="plum:A4R40_02850"/>
<evidence type="ECO:0000313" key="18">
    <source>
        <dbReference type="EMBL" id="NDL39410.1"/>
    </source>
</evidence>
<evidence type="ECO:0000256" key="4">
    <source>
        <dbReference type="ARBA" id="ARBA00012384"/>
    </source>
</evidence>
<protein>
    <recommendedName>
        <fullName evidence="5 12">Galactose-1-phosphate uridylyltransferase</fullName>
        <ecNumber evidence="4 12">2.7.7.12</ecNumber>
    </recommendedName>
</protein>
<comment type="cofactor">
    <cofactor evidence="14">
        <name>Zn(2+)</name>
        <dbReference type="ChEBI" id="CHEBI:29105"/>
    </cofactor>
    <text evidence="14">Binds 1 zinc ion per subunit.</text>
</comment>
<dbReference type="InterPro" id="IPR001937">
    <property type="entry name" value="GalP_UDPtransf1"/>
</dbReference>
<evidence type="ECO:0000256" key="12">
    <source>
        <dbReference type="NCBIfam" id="TIGR00209"/>
    </source>
</evidence>
<feature type="domain" description="Galactose-1-phosphate uridyl transferase N-terminal" evidence="16">
    <location>
        <begin position="7"/>
        <end position="178"/>
    </location>
</feature>
<evidence type="ECO:0000256" key="9">
    <source>
        <dbReference type="ARBA" id="ARBA00022833"/>
    </source>
</evidence>
<organism evidence="18 19">
    <name type="scientific">Photorhabdus laumondii subsp. laumondii</name>
    <name type="common">Photorhabdus luminescens subsp. laumondii</name>
    <dbReference type="NCBI Taxonomy" id="141679"/>
    <lineage>
        <taxon>Bacteria</taxon>
        <taxon>Pseudomonadati</taxon>
        <taxon>Pseudomonadota</taxon>
        <taxon>Gammaproteobacteria</taxon>
        <taxon>Enterobacterales</taxon>
        <taxon>Morganellaceae</taxon>
        <taxon>Photorhabdus</taxon>
    </lineage>
</organism>
<evidence type="ECO:0000256" key="15">
    <source>
        <dbReference type="RuleBase" id="RU000506"/>
    </source>
</evidence>
<dbReference type="InterPro" id="IPR005849">
    <property type="entry name" value="GalP_Utransf_N"/>
</dbReference>
<dbReference type="InterPro" id="IPR036265">
    <property type="entry name" value="HIT-like_sf"/>
</dbReference>
<evidence type="ECO:0000256" key="3">
    <source>
        <dbReference type="ARBA" id="ARBA00010951"/>
    </source>
</evidence>
<dbReference type="GO" id="GO:0005737">
    <property type="term" value="C:cytoplasm"/>
    <property type="evidence" value="ECO:0007669"/>
    <property type="project" value="TreeGrafter"/>
</dbReference>
<evidence type="ECO:0000256" key="11">
    <source>
        <dbReference type="ARBA" id="ARBA00023277"/>
    </source>
</evidence>
<evidence type="ECO:0000313" key="19">
    <source>
        <dbReference type="Proteomes" id="UP000479300"/>
    </source>
</evidence>
<evidence type="ECO:0000259" key="17">
    <source>
        <dbReference type="Pfam" id="PF02744"/>
    </source>
</evidence>
<dbReference type="NCBIfam" id="TIGR00209">
    <property type="entry name" value="galT_1"/>
    <property type="match status" value="1"/>
</dbReference>
<dbReference type="PIRSF" id="PIRSF000808">
    <property type="entry name" value="GalT"/>
    <property type="match status" value="1"/>
</dbReference>
<dbReference type="SUPFAM" id="SSF54197">
    <property type="entry name" value="HIT-like"/>
    <property type="match status" value="2"/>
</dbReference>
<dbReference type="FunFam" id="3.30.428.10:FF:000001">
    <property type="entry name" value="Galactose-1-phosphate uridylyltransferase"/>
    <property type="match status" value="1"/>
</dbReference>
<dbReference type="Gene3D" id="3.30.428.10">
    <property type="entry name" value="HIT-like"/>
    <property type="match status" value="2"/>
</dbReference>
<reference evidence="18 19" key="1">
    <citation type="submission" date="2019-12" db="EMBL/GenBank/DDBJ databases">
        <title>Engineering Photorhabdus to improve their lethality against agricultural pests.</title>
        <authorList>
            <person name="Machado R.A.R."/>
        </authorList>
    </citation>
    <scope>NUCLEOTIDE SEQUENCE [LARGE SCALE GENOMIC DNA]</scope>
    <source>
        <strain evidence="18 19">EN01</strain>
    </source>
</reference>
<evidence type="ECO:0000259" key="16">
    <source>
        <dbReference type="Pfam" id="PF01087"/>
    </source>
</evidence>
<feature type="binding site" evidence="14">
    <location>
        <position position="54"/>
    </location>
    <ligand>
        <name>Zn(2+)</name>
        <dbReference type="ChEBI" id="CHEBI:29105"/>
    </ligand>
</feature>
<dbReference type="PANTHER" id="PTHR11943">
    <property type="entry name" value="GALACTOSE-1-PHOSPHATE URIDYLYLTRANSFERASE"/>
    <property type="match status" value="1"/>
</dbReference>
<feature type="binding site" evidence="14">
    <location>
        <position position="117"/>
    </location>
    <ligand>
        <name>Zn(2+)</name>
        <dbReference type="ChEBI" id="CHEBI:29105"/>
    </ligand>
</feature>
<dbReference type="GeneID" id="48846862"/>
<dbReference type="EMBL" id="WSFA01000023">
    <property type="protein sequence ID" value="NDL39410.1"/>
    <property type="molecule type" value="Genomic_DNA"/>
</dbReference>
<dbReference type="RefSeq" id="WP_011144954.1">
    <property type="nucleotide sequence ID" value="NZ_CAWMTZ010000003.1"/>
</dbReference>
<dbReference type="NCBIfam" id="NF008724">
    <property type="entry name" value="PRK11720.1"/>
    <property type="match status" value="1"/>
</dbReference>
<dbReference type="GO" id="GO:0008108">
    <property type="term" value="F:UDP-glucose:hexose-1-phosphate uridylyltransferase activity"/>
    <property type="evidence" value="ECO:0007669"/>
    <property type="project" value="UniProtKB-UniRule"/>
</dbReference>
<dbReference type="InterPro" id="IPR019779">
    <property type="entry name" value="GalP_UDPtransf1_His-AS"/>
</dbReference>
<feature type="domain" description="Galactose-1-phosphate uridyl transferase C-terminal" evidence="17">
    <location>
        <begin position="185"/>
        <end position="350"/>
    </location>
</feature>
<dbReference type="AlphaFoldDB" id="A0A6L9JP34"/>
<accession>A0A6L9JP34</accession>
<dbReference type="Proteomes" id="UP000479300">
    <property type="component" value="Unassembled WGS sequence"/>
</dbReference>
<comment type="similarity">
    <text evidence="3 15">Belongs to the galactose-1-phosphate uridylyltransferase type 1 family.</text>
</comment>
<proteinExistence type="inferred from homology"/>
<feature type="binding site" evidence="14">
    <location>
        <position position="57"/>
    </location>
    <ligand>
        <name>Zn(2+)</name>
        <dbReference type="ChEBI" id="CHEBI:29105"/>
    </ligand>
</feature>
<evidence type="ECO:0000256" key="5">
    <source>
        <dbReference type="ARBA" id="ARBA00016340"/>
    </source>
</evidence>
<name>A0A6L9JP34_PHOLM</name>
<dbReference type="InterPro" id="IPR005850">
    <property type="entry name" value="GalP_Utransf_C"/>
</dbReference>
<feature type="binding site" evidence="14">
    <location>
        <position position="166"/>
    </location>
    <ligand>
        <name>Zn(2+)</name>
        <dbReference type="ChEBI" id="CHEBI:29105"/>
    </ligand>
</feature>
<keyword evidence="11 15" id="KW-0119">Carbohydrate metabolism</keyword>
<dbReference type="Pfam" id="PF01087">
    <property type="entry name" value="GalP_UDP_transf"/>
    <property type="match status" value="1"/>
</dbReference>
<comment type="caution">
    <text evidence="18">The sequence shown here is derived from an EMBL/GenBank/DDBJ whole genome shotgun (WGS) entry which is preliminary data.</text>
</comment>
<evidence type="ECO:0000256" key="8">
    <source>
        <dbReference type="ARBA" id="ARBA00022723"/>
    </source>
</evidence>
<evidence type="ECO:0000256" key="6">
    <source>
        <dbReference type="ARBA" id="ARBA00022679"/>
    </source>
</evidence>
<evidence type="ECO:0000256" key="2">
    <source>
        <dbReference type="ARBA" id="ARBA00004947"/>
    </source>
</evidence>